<keyword evidence="1" id="KW-1133">Transmembrane helix</keyword>
<keyword evidence="3" id="KW-1185">Reference proteome</keyword>
<dbReference type="InterPro" id="IPR045584">
    <property type="entry name" value="Pilin-like"/>
</dbReference>
<evidence type="ECO:0000256" key="1">
    <source>
        <dbReference type="SAM" id="Phobius"/>
    </source>
</evidence>
<proteinExistence type="predicted"/>
<dbReference type="SUPFAM" id="SSF54523">
    <property type="entry name" value="Pili subunits"/>
    <property type="match status" value="1"/>
</dbReference>
<dbReference type="InterPro" id="IPR012902">
    <property type="entry name" value="N_methyl_site"/>
</dbReference>
<protein>
    <submittedName>
        <fullName evidence="2">Type II secretion system protein</fullName>
    </submittedName>
</protein>
<accession>A0AAU0MJJ9</accession>
<feature type="transmembrane region" description="Helical" evidence="1">
    <location>
        <begin position="12"/>
        <end position="35"/>
    </location>
</feature>
<evidence type="ECO:0000313" key="3">
    <source>
        <dbReference type="Proteomes" id="UP001329313"/>
    </source>
</evidence>
<gene>
    <name evidence="2" type="ORF">RYJ27_04250</name>
</gene>
<dbReference type="RefSeq" id="WP_330171508.1">
    <property type="nucleotide sequence ID" value="NZ_CP137080.1"/>
</dbReference>
<dbReference type="EMBL" id="CP137080">
    <property type="protein sequence ID" value="WOQ70427.1"/>
    <property type="molecule type" value="Genomic_DNA"/>
</dbReference>
<dbReference type="NCBIfam" id="TIGR02532">
    <property type="entry name" value="IV_pilin_GFxxxE"/>
    <property type="match status" value="1"/>
</dbReference>
<dbReference type="AlphaFoldDB" id="A0AAU0MJJ9"/>
<organism evidence="2 3">
    <name type="scientific">Microbacterium limosum</name>
    <dbReference type="NCBI Taxonomy" id="3079935"/>
    <lineage>
        <taxon>Bacteria</taxon>
        <taxon>Bacillati</taxon>
        <taxon>Actinomycetota</taxon>
        <taxon>Actinomycetes</taxon>
        <taxon>Micrococcales</taxon>
        <taxon>Microbacteriaceae</taxon>
        <taxon>Microbacterium</taxon>
    </lineage>
</organism>
<dbReference type="Pfam" id="PF07963">
    <property type="entry name" value="N_methyl"/>
    <property type="match status" value="1"/>
</dbReference>
<evidence type="ECO:0000313" key="2">
    <source>
        <dbReference type="EMBL" id="WOQ70427.1"/>
    </source>
</evidence>
<sequence>MRKHDTNAEGFTIVEVIVAMFLLAVVAVAILPALWQGVRLSSQQSAVATATRELNALVEQARENPTCEQLFAVAETNTVSGAGRTFNTSGTVGACAAGEAVRIELQAVAPSGSTLTTVTAIVYVP</sequence>
<name>A0AAU0MJJ9_9MICO</name>
<keyword evidence="1" id="KW-0472">Membrane</keyword>
<dbReference type="KEGG" id="mliy:RYJ27_04250"/>
<keyword evidence="1" id="KW-0812">Transmembrane</keyword>
<reference evidence="2 3" key="1">
    <citation type="submission" date="2023-10" db="EMBL/GenBank/DDBJ databases">
        <title>Y20.</title>
        <authorList>
            <person name="Zhang G."/>
            <person name="Ding Y."/>
        </authorList>
    </citation>
    <scope>NUCLEOTIDE SEQUENCE [LARGE SCALE GENOMIC DNA]</scope>
    <source>
        <strain evidence="2 3">Y20</strain>
    </source>
</reference>
<dbReference type="Proteomes" id="UP001329313">
    <property type="component" value="Chromosome"/>
</dbReference>